<comment type="caution">
    <text evidence="1">The sequence shown here is derived from an EMBL/GenBank/DDBJ whole genome shotgun (WGS) entry which is preliminary data.</text>
</comment>
<proteinExistence type="predicted"/>
<sequence>MQGENEIIQTINLLEPVEITEHTISKSRQELISKLQVMLGYAQSTLEDNIPNTLKYLDKALSYMKNPDKKLVEKENLNPLKKIIQQRVQYSEKKIIKMNGKCSQKKSIKKRDIPLLPKPSENEIVMCKDILNGNKRTSYVHTGVDHTYFQNE</sequence>
<keyword evidence="2" id="KW-1185">Reference proteome</keyword>
<dbReference type="Proteomes" id="UP001160148">
    <property type="component" value="Unassembled WGS sequence"/>
</dbReference>
<reference evidence="1 2" key="1">
    <citation type="submission" date="2023-01" db="EMBL/GenBank/DDBJ databases">
        <authorList>
            <person name="Whitehead M."/>
        </authorList>
    </citation>
    <scope>NUCLEOTIDE SEQUENCE [LARGE SCALE GENOMIC DNA]</scope>
</reference>
<evidence type="ECO:0000313" key="1">
    <source>
        <dbReference type="EMBL" id="CAI6366939.1"/>
    </source>
</evidence>
<dbReference type="AlphaFoldDB" id="A0AAV0XGU3"/>
<protein>
    <submittedName>
        <fullName evidence="1">Uncharacterized protein</fullName>
    </submittedName>
</protein>
<organism evidence="1 2">
    <name type="scientific">Macrosiphum euphorbiae</name>
    <name type="common">potato aphid</name>
    <dbReference type="NCBI Taxonomy" id="13131"/>
    <lineage>
        <taxon>Eukaryota</taxon>
        <taxon>Metazoa</taxon>
        <taxon>Ecdysozoa</taxon>
        <taxon>Arthropoda</taxon>
        <taxon>Hexapoda</taxon>
        <taxon>Insecta</taxon>
        <taxon>Pterygota</taxon>
        <taxon>Neoptera</taxon>
        <taxon>Paraneoptera</taxon>
        <taxon>Hemiptera</taxon>
        <taxon>Sternorrhyncha</taxon>
        <taxon>Aphidomorpha</taxon>
        <taxon>Aphidoidea</taxon>
        <taxon>Aphididae</taxon>
        <taxon>Macrosiphini</taxon>
        <taxon>Macrosiphum</taxon>
    </lineage>
</organism>
<gene>
    <name evidence="1" type="ORF">MEUPH1_LOCUS21467</name>
</gene>
<accession>A0AAV0XGU3</accession>
<name>A0AAV0XGU3_9HEMI</name>
<dbReference type="EMBL" id="CARXXK010000004">
    <property type="protein sequence ID" value="CAI6366939.1"/>
    <property type="molecule type" value="Genomic_DNA"/>
</dbReference>
<evidence type="ECO:0000313" key="2">
    <source>
        <dbReference type="Proteomes" id="UP001160148"/>
    </source>
</evidence>